<evidence type="ECO:0000313" key="2">
    <source>
        <dbReference type="Proteomes" id="UP000722625"/>
    </source>
</evidence>
<keyword evidence="2" id="KW-1185">Reference proteome</keyword>
<reference evidence="1 2" key="1">
    <citation type="journal article" date="2018" name="Int. J. Syst. Evol. Microbiol.">
        <title>Flavobacterium chryseum sp. nov. and Flavobacterium psychroterrae sp. nov., novel environmental bacteria isolated from Antarctica.</title>
        <authorList>
            <person name="Kralova S."/>
            <person name="Svec P."/>
            <person name="Busse H.J."/>
            <person name="Stankova E."/>
            <person name="Vaczi P."/>
            <person name="Sedlacek I."/>
        </authorList>
    </citation>
    <scope>NUCLEOTIDE SEQUENCE [LARGE SCALE GENOMIC DNA]</scope>
    <source>
        <strain evidence="1 2">CCM 8827</strain>
    </source>
</reference>
<gene>
    <name evidence="1" type="ORF">KHA90_09100</name>
</gene>
<evidence type="ECO:0008006" key="3">
    <source>
        <dbReference type="Google" id="ProtNLM"/>
    </source>
</evidence>
<organism evidence="1 2">
    <name type="scientific">Flavobacterium psychroterrae</name>
    <dbReference type="NCBI Taxonomy" id="2133767"/>
    <lineage>
        <taxon>Bacteria</taxon>
        <taxon>Pseudomonadati</taxon>
        <taxon>Bacteroidota</taxon>
        <taxon>Flavobacteriia</taxon>
        <taxon>Flavobacteriales</taxon>
        <taxon>Flavobacteriaceae</taxon>
        <taxon>Flavobacterium</taxon>
    </lineage>
</organism>
<accession>A0ABS5PA41</accession>
<evidence type="ECO:0000313" key="1">
    <source>
        <dbReference type="EMBL" id="MBS7231182.1"/>
    </source>
</evidence>
<dbReference type="EMBL" id="JAGYVZ010000006">
    <property type="protein sequence ID" value="MBS7231182.1"/>
    <property type="molecule type" value="Genomic_DNA"/>
</dbReference>
<dbReference type="RefSeq" id="WP_213298179.1">
    <property type="nucleotide sequence ID" value="NZ_JAGYVZ010000006.1"/>
</dbReference>
<proteinExistence type="predicted"/>
<dbReference type="Proteomes" id="UP000722625">
    <property type="component" value="Unassembled WGS sequence"/>
</dbReference>
<comment type="caution">
    <text evidence="1">The sequence shown here is derived from an EMBL/GenBank/DDBJ whole genome shotgun (WGS) entry which is preliminary data.</text>
</comment>
<name>A0ABS5PA41_9FLAO</name>
<sequence>MKSYTLILFVILCTSCRQSDKINHYLNKKVTELELVENGFYKYTYADTIREEDDIDGPIGTIFRYELYSNVKPQKQDNGKLYPVPLFKINQNLDNVQKEERRRYISEELNNRIITYYFVNDTLRSKYIYVYSIDKNNKKIADLTSEKSILNYYKNQKVPFKQRLGGKKYGINKIEFPYRFRINNYESGIYILKSNQDSGYQMVTTYQDVKENEETRYDFRPINPDNVEHWYNGTTFELSK</sequence>
<protein>
    <recommendedName>
        <fullName evidence="3">Lipoprotein</fullName>
    </recommendedName>
</protein>